<evidence type="ECO:0000256" key="1">
    <source>
        <dbReference type="SAM" id="MobiDB-lite"/>
    </source>
</evidence>
<dbReference type="OrthoDB" id="330264at2"/>
<proteinExistence type="predicted"/>
<keyword evidence="4" id="KW-1185">Reference proteome</keyword>
<organism evidence="3 4">
    <name type="scientific">Leptospira broomii serovar Hurstbridge str. 5399</name>
    <dbReference type="NCBI Taxonomy" id="1049789"/>
    <lineage>
        <taxon>Bacteria</taxon>
        <taxon>Pseudomonadati</taxon>
        <taxon>Spirochaetota</taxon>
        <taxon>Spirochaetia</taxon>
        <taxon>Leptospirales</taxon>
        <taxon>Leptospiraceae</taxon>
        <taxon>Leptospira</taxon>
    </lineage>
</organism>
<protein>
    <recommendedName>
        <fullName evidence="5">Lipoprotein</fullName>
    </recommendedName>
</protein>
<comment type="caution">
    <text evidence="3">The sequence shown here is derived from an EMBL/GenBank/DDBJ whole genome shotgun (WGS) entry which is preliminary data.</text>
</comment>
<feature type="signal peptide" evidence="2">
    <location>
        <begin position="1"/>
        <end position="27"/>
    </location>
</feature>
<evidence type="ECO:0000256" key="2">
    <source>
        <dbReference type="SAM" id="SignalP"/>
    </source>
</evidence>
<sequence>MEKFIGRLLRCSAVTLVLCLSINIALAKPFAQKEKFRAETETEDSIEVREEHPEQEQSSFSLSGLVPAEYINYPILIYEFSYIIDASSSSIYTVLLFPSLLNIPPPSYKA</sequence>
<evidence type="ECO:0008006" key="5">
    <source>
        <dbReference type="Google" id="ProtNLM"/>
    </source>
</evidence>
<dbReference type="RefSeq" id="WP_020987668.1">
    <property type="nucleotide sequence ID" value="NZ_AHMO02000008.1"/>
</dbReference>
<dbReference type="AlphaFoldDB" id="T0FDR1"/>
<accession>T0FDR1</accession>
<evidence type="ECO:0000313" key="4">
    <source>
        <dbReference type="Proteomes" id="UP000015454"/>
    </source>
</evidence>
<dbReference type="STRING" id="1049789.LEP1GSC050_3885"/>
<evidence type="ECO:0000313" key="3">
    <source>
        <dbReference type="EMBL" id="EQA45742.1"/>
    </source>
</evidence>
<dbReference type="EMBL" id="AHMO02000008">
    <property type="protein sequence ID" value="EQA45742.1"/>
    <property type="molecule type" value="Genomic_DNA"/>
</dbReference>
<name>T0FDR1_9LEPT</name>
<feature type="compositionally biased region" description="Basic and acidic residues" evidence="1">
    <location>
        <begin position="41"/>
        <end position="55"/>
    </location>
</feature>
<feature type="region of interest" description="Disordered" evidence="1">
    <location>
        <begin position="41"/>
        <end position="60"/>
    </location>
</feature>
<dbReference type="Proteomes" id="UP000015454">
    <property type="component" value="Unassembled WGS sequence"/>
</dbReference>
<keyword evidence="2" id="KW-0732">Signal</keyword>
<gene>
    <name evidence="3" type="ORF">LEP1GSC050_3885</name>
</gene>
<feature type="chain" id="PRO_5004563130" description="Lipoprotein" evidence="2">
    <location>
        <begin position="28"/>
        <end position="110"/>
    </location>
</feature>
<reference evidence="3" key="1">
    <citation type="submission" date="2013-05" db="EMBL/GenBank/DDBJ databases">
        <authorList>
            <person name="Harkins D.M."/>
            <person name="Durkin A.S."/>
            <person name="Brinkac L.M."/>
            <person name="Haft D.H."/>
            <person name="Selengut J.D."/>
            <person name="Sanka R."/>
            <person name="DePew J."/>
            <person name="Purushe J."/>
            <person name="Hartskeerl R.A."/>
            <person name="Ahmed A."/>
            <person name="van der Linden H."/>
            <person name="Goris M.G.A."/>
            <person name="Vinetz J.M."/>
            <person name="Sutton G.G."/>
            <person name="Nierman W.C."/>
            <person name="Fouts D.E."/>
        </authorList>
    </citation>
    <scope>NUCLEOTIDE SEQUENCE [LARGE SCALE GENOMIC DNA]</scope>
    <source>
        <strain evidence="3">5399</strain>
    </source>
</reference>